<sequence>MWLHTFGERFADAGASRPARPPRLADAPRIPADGAIPQGSMPDEILYDAGSRRLHVGDGYVENVDRRVWEYEVSGKQVLRQWFSYRRANRERPIIGDRRPPSKLGEVQPESWPAEYTSELLNALNVLGRLVELEEAQAGLLERICSSEMITADELGEVGALAALESDVRTAGQAKLLEG</sequence>
<keyword evidence="4" id="KW-1185">Reference proteome</keyword>
<evidence type="ECO:0000313" key="3">
    <source>
        <dbReference type="EMBL" id="AHY47159.1"/>
    </source>
</evidence>
<evidence type="ECO:0000259" key="2">
    <source>
        <dbReference type="Pfam" id="PF18135"/>
    </source>
</evidence>
<dbReference type="STRING" id="42256.RradSPS_1876"/>
<dbReference type="Pfam" id="PF18135">
    <property type="entry name" value="Type_ISP_C"/>
    <property type="match status" value="1"/>
</dbReference>
<dbReference type="EMBL" id="CP007514">
    <property type="protein sequence ID" value="AHY47159.1"/>
    <property type="molecule type" value="Genomic_DNA"/>
</dbReference>
<dbReference type="InterPro" id="IPR041635">
    <property type="entry name" value="Type_ISP_LLaBIII_C"/>
</dbReference>
<dbReference type="AlphaFoldDB" id="A0A023X518"/>
<dbReference type="Proteomes" id="UP000025229">
    <property type="component" value="Chromosome"/>
</dbReference>
<feature type="compositionally biased region" description="Low complexity" evidence="1">
    <location>
        <begin position="13"/>
        <end position="33"/>
    </location>
</feature>
<feature type="domain" description="Type ISP restriction-modification enzyme LLaBIII C-terminal specificity" evidence="2">
    <location>
        <begin position="1"/>
        <end position="121"/>
    </location>
</feature>
<organism evidence="3 4">
    <name type="scientific">Rubrobacter radiotolerans</name>
    <name type="common">Arthrobacter radiotolerans</name>
    <dbReference type="NCBI Taxonomy" id="42256"/>
    <lineage>
        <taxon>Bacteria</taxon>
        <taxon>Bacillati</taxon>
        <taxon>Actinomycetota</taxon>
        <taxon>Rubrobacteria</taxon>
        <taxon>Rubrobacterales</taxon>
        <taxon>Rubrobacteraceae</taxon>
        <taxon>Rubrobacter</taxon>
    </lineage>
</organism>
<proteinExistence type="predicted"/>
<accession>A0A023X518</accession>
<dbReference type="OrthoDB" id="9776021at2"/>
<protein>
    <recommendedName>
        <fullName evidence="2">Type ISP restriction-modification enzyme LLaBIII C-terminal specificity domain-containing protein</fullName>
    </recommendedName>
</protein>
<dbReference type="eggNOG" id="COG0286">
    <property type="taxonomic scope" value="Bacteria"/>
</dbReference>
<name>A0A023X518_RUBRA</name>
<reference evidence="3 4" key="1">
    <citation type="submission" date="2014-03" db="EMBL/GenBank/DDBJ databases">
        <title>Complete genome sequence of the Radio-Resistant Rubrobacter radiotolerans RSPS-4.</title>
        <authorList>
            <person name="Egas C.C."/>
            <person name="Barroso C.C."/>
            <person name="Froufe H.J.C."/>
            <person name="Pacheco J.J."/>
            <person name="Albuquerque L.L."/>
            <person name="da Costa M.M.S."/>
        </authorList>
    </citation>
    <scope>NUCLEOTIDE SEQUENCE [LARGE SCALE GENOMIC DNA]</scope>
    <source>
        <strain evidence="3 4">RSPS-4</strain>
    </source>
</reference>
<dbReference type="HOGENOM" id="CLU_1502408_0_0_11"/>
<feature type="region of interest" description="Disordered" evidence="1">
    <location>
        <begin position="13"/>
        <end position="35"/>
    </location>
</feature>
<evidence type="ECO:0000256" key="1">
    <source>
        <dbReference type="SAM" id="MobiDB-lite"/>
    </source>
</evidence>
<evidence type="ECO:0000313" key="4">
    <source>
        <dbReference type="Proteomes" id="UP000025229"/>
    </source>
</evidence>
<gene>
    <name evidence="3" type="ORF">RradSPS_1876</name>
</gene>
<dbReference type="PATRIC" id="fig|42256.3.peg.1907"/>
<dbReference type="KEGG" id="rrd:RradSPS_1876"/>